<gene>
    <name evidence="12" type="ORF">TorRG33x02_170090</name>
</gene>
<keyword evidence="11" id="KW-0325">Glycoprotein</keyword>
<reference evidence="13" key="1">
    <citation type="submission" date="2016-06" db="EMBL/GenBank/DDBJ databases">
        <title>Parallel loss of symbiosis genes in relatives of nitrogen-fixing non-legume Parasponia.</title>
        <authorList>
            <person name="Van Velzen R."/>
            <person name="Holmer R."/>
            <person name="Bu F."/>
            <person name="Rutten L."/>
            <person name="Van Zeijl A."/>
            <person name="Liu W."/>
            <person name="Santuari L."/>
            <person name="Cao Q."/>
            <person name="Sharma T."/>
            <person name="Shen D."/>
            <person name="Roswanjaya Y."/>
            <person name="Wardhani T."/>
            <person name="Kalhor M.S."/>
            <person name="Jansen J."/>
            <person name="Van den Hoogen J."/>
            <person name="Gungor B."/>
            <person name="Hartog M."/>
            <person name="Hontelez J."/>
            <person name="Verver J."/>
            <person name="Yang W.-C."/>
            <person name="Schijlen E."/>
            <person name="Repin R."/>
            <person name="Schilthuizen M."/>
            <person name="Schranz E."/>
            <person name="Heidstra R."/>
            <person name="Miyata K."/>
            <person name="Fedorova E."/>
            <person name="Kohlen W."/>
            <person name="Bisseling T."/>
            <person name="Smit S."/>
            <person name="Geurts R."/>
        </authorList>
    </citation>
    <scope>NUCLEOTIDE SEQUENCE [LARGE SCALE GENOMIC DNA]</scope>
    <source>
        <strain evidence="13">cv. RG33-2</strain>
    </source>
</reference>
<accession>A0A2P5EP00</accession>
<evidence type="ECO:0000256" key="10">
    <source>
        <dbReference type="ARBA" id="ARBA00023170"/>
    </source>
</evidence>
<dbReference type="InterPro" id="IPR001611">
    <property type="entry name" value="Leu-rich_rpt"/>
</dbReference>
<keyword evidence="4" id="KW-0433">Leucine-rich repeat</keyword>
<dbReference type="Proteomes" id="UP000237000">
    <property type="component" value="Unassembled WGS sequence"/>
</dbReference>
<evidence type="ECO:0000256" key="11">
    <source>
        <dbReference type="ARBA" id="ARBA00023180"/>
    </source>
</evidence>
<dbReference type="SUPFAM" id="SSF52058">
    <property type="entry name" value="L domain-like"/>
    <property type="match status" value="1"/>
</dbReference>
<sequence>EHALVLDLSANSLTGTIPPCIGNISVDTLDLRLNRFHGEIPSTFAKGNVLRNLNLYGNQLEGSLPQSLINCKALEILDVGNNKINGIFPHWLQSLPLLQVLILRSNKFHDSISDPQASSAFQKLRILDISDNEFTGLLPKKYFENMMAMVESHTDHALKYMGEDQTTRSYYYHDSVTVVLKGFFVEFTKIQTIFTTIDFSKNNFKGEIPKMLGTLKSLKGLNFSHNELTGTIPNLAPQCCAERNKL</sequence>
<dbReference type="Pfam" id="PF00560">
    <property type="entry name" value="LRR_1"/>
    <property type="match status" value="3"/>
</dbReference>
<evidence type="ECO:0000256" key="9">
    <source>
        <dbReference type="ARBA" id="ARBA00023136"/>
    </source>
</evidence>
<dbReference type="AlphaFoldDB" id="A0A2P5EP00"/>
<dbReference type="PANTHER" id="PTHR27004:SF428">
    <property type="entry name" value="OS01G0160600 PROTEIN"/>
    <property type="match status" value="1"/>
</dbReference>
<dbReference type="InParanoid" id="A0A2P5EP00"/>
<keyword evidence="8" id="KW-1133">Transmembrane helix</keyword>
<keyword evidence="9" id="KW-0472">Membrane</keyword>
<keyword evidence="13" id="KW-1185">Reference proteome</keyword>
<name>A0A2P5EP00_TREOI</name>
<evidence type="ECO:0000256" key="2">
    <source>
        <dbReference type="ARBA" id="ARBA00009592"/>
    </source>
</evidence>
<keyword evidence="3" id="KW-1003">Cell membrane</keyword>
<evidence type="ECO:0000256" key="4">
    <source>
        <dbReference type="ARBA" id="ARBA00022614"/>
    </source>
</evidence>
<evidence type="ECO:0000256" key="8">
    <source>
        <dbReference type="ARBA" id="ARBA00022989"/>
    </source>
</evidence>
<dbReference type="FunFam" id="3.80.10.10:FF:000041">
    <property type="entry name" value="LRR receptor-like serine/threonine-protein kinase ERECTA"/>
    <property type="match status" value="1"/>
</dbReference>
<keyword evidence="7" id="KW-0677">Repeat</keyword>
<dbReference type="InterPro" id="IPR032675">
    <property type="entry name" value="LRR_dom_sf"/>
</dbReference>
<dbReference type="Gene3D" id="3.80.10.10">
    <property type="entry name" value="Ribonuclease Inhibitor"/>
    <property type="match status" value="1"/>
</dbReference>
<evidence type="ECO:0000256" key="3">
    <source>
        <dbReference type="ARBA" id="ARBA00022475"/>
    </source>
</evidence>
<dbReference type="OrthoDB" id="442066at2759"/>
<evidence type="ECO:0000256" key="7">
    <source>
        <dbReference type="ARBA" id="ARBA00022737"/>
    </source>
</evidence>
<protein>
    <submittedName>
        <fullName evidence="12">LRR domain containing protein</fullName>
    </submittedName>
</protein>
<comment type="similarity">
    <text evidence="2">Belongs to the RLP family.</text>
</comment>
<organism evidence="12 13">
    <name type="scientific">Trema orientale</name>
    <name type="common">Charcoal tree</name>
    <name type="synonym">Celtis orientalis</name>
    <dbReference type="NCBI Taxonomy" id="63057"/>
    <lineage>
        <taxon>Eukaryota</taxon>
        <taxon>Viridiplantae</taxon>
        <taxon>Streptophyta</taxon>
        <taxon>Embryophyta</taxon>
        <taxon>Tracheophyta</taxon>
        <taxon>Spermatophyta</taxon>
        <taxon>Magnoliopsida</taxon>
        <taxon>eudicotyledons</taxon>
        <taxon>Gunneridae</taxon>
        <taxon>Pentapetalae</taxon>
        <taxon>rosids</taxon>
        <taxon>fabids</taxon>
        <taxon>Rosales</taxon>
        <taxon>Cannabaceae</taxon>
        <taxon>Trema</taxon>
    </lineage>
</organism>
<feature type="non-terminal residue" evidence="12">
    <location>
        <position position="1"/>
    </location>
</feature>
<evidence type="ECO:0000256" key="1">
    <source>
        <dbReference type="ARBA" id="ARBA00004251"/>
    </source>
</evidence>
<dbReference type="STRING" id="63057.A0A2P5EP00"/>
<keyword evidence="6" id="KW-0732">Signal</keyword>
<evidence type="ECO:0000313" key="12">
    <source>
        <dbReference type="EMBL" id="PON87232.1"/>
    </source>
</evidence>
<evidence type="ECO:0000256" key="5">
    <source>
        <dbReference type="ARBA" id="ARBA00022692"/>
    </source>
</evidence>
<dbReference type="EMBL" id="JXTC01000120">
    <property type="protein sequence ID" value="PON87232.1"/>
    <property type="molecule type" value="Genomic_DNA"/>
</dbReference>
<dbReference type="PANTHER" id="PTHR27004">
    <property type="entry name" value="RECEPTOR-LIKE PROTEIN 12 ISOFORM X1"/>
    <property type="match status" value="1"/>
</dbReference>
<dbReference type="GO" id="GO:0005886">
    <property type="term" value="C:plasma membrane"/>
    <property type="evidence" value="ECO:0007669"/>
    <property type="project" value="UniProtKB-SubCell"/>
</dbReference>
<dbReference type="Pfam" id="PF13855">
    <property type="entry name" value="LRR_8"/>
    <property type="match status" value="1"/>
</dbReference>
<comment type="caution">
    <text evidence="12">The sequence shown here is derived from an EMBL/GenBank/DDBJ whole genome shotgun (WGS) entry which is preliminary data.</text>
</comment>
<evidence type="ECO:0000313" key="13">
    <source>
        <dbReference type="Proteomes" id="UP000237000"/>
    </source>
</evidence>
<keyword evidence="10" id="KW-0675">Receptor</keyword>
<evidence type="ECO:0000256" key="6">
    <source>
        <dbReference type="ARBA" id="ARBA00022729"/>
    </source>
</evidence>
<keyword evidence="5" id="KW-0812">Transmembrane</keyword>
<comment type="subcellular location">
    <subcellularLocation>
        <location evidence="1">Cell membrane</location>
        <topology evidence="1">Single-pass type I membrane protein</topology>
    </subcellularLocation>
</comment>
<proteinExistence type="inferred from homology"/>